<evidence type="ECO:0000256" key="3">
    <source>
        <dbReference type="SAM" id="Phobius"/>
    </source>
</evidence>
<keyword evidence="3 5" id="KW-0812">Transmembrane</keyword>
<dbReference type="Gene3D" id="1.10.10.1320">
    <property type="entry name" value="Anti-sigma factor, zinc-finger domain"/>
    <property type="match status" value="1"/>
</dbReference>
<organism evidence="5 6">
    <name type="scientific">Sediminibacillus albus</name>
    <dbReference type="NCBI Taxonomy" id="407036"/>
    <lineage>
        <taxon>Bacteria</taxon>
        <taxon>Bacillati</taxon>
        <taxon>Bacillota</taxon>
        <taxon>Bacilli</taxon>
        <taxon>Bacillales</taxon>
        <taxon>Bacillaceae</taxon>
        <taxon>Sediminibacillus</taxon>
    </lineage>
</organism>
<dbReference type="EMBL" id="FNFL01000004">
    <property type="protein sequence ID" value="SDK26636.1"/>
    <property type="molecule type" value="Genomic_DNA"/>
</dbReference>
<feature type="transmembrane region" description="Helical" evidence="3">
    <location>
        <begin position="88"/>
        <end position="110"/>
    </location>
</feature>
<dbReference type="STRING" id="407036.SAMN05216243_2512"/>
<dbReference type="InterPro" id="IPR041916">
    <property type="entry name" value="Anti_sigma_zinc_sf"/>
</dbReference>
<gene>
    <name evidence="5" type="ORF">SAMN05216243_2512</name>
</gene>
<accession>A0A1G9AGZ2</accession>
<evidence type="ECO:0000256" key="2">
    <source>
        <dbReference type="ARBA" id="ARBA00024438"/>
    </source>
</evidence>
<dbReference type="AlphaFoldDB" id="A0A1G9AGZ2"/>
<protein>
    <recommendedName>
        <fullName evidence="2">Anti-sigma-W factor RsiW</fullName>
    </recommendedName>
</protein>
<name>A0A1G9AGZ2_9BACI</name>
<evidence type="ECO:0000313" key="5">
    <source>
        <dbReference type="EMBL" id="SDK26636.1"/>
    </source>
</evidence>
<feature type="domain" description="Putative zinc-finger" evidence="4">
    <location>
        <begin position="5"/>
        <end position="40"/>
    </location>
</feature>
<proteinExistence type="inferred from homology"/>
<keyword evidence="3" id="KW-1133">Transmembrane helix</keyword>
<keyword evidence="3" id="KW-0472">Membrane</keyword>
<evidence type="ECO:0000313" key="6">
    <source>
        <dbReference type="Proteomes" id="UP000198694"/>
    </source>
</evidence>
<dbReference type="InterPro" id="IPR027383">
    <property type="entry name" value="Znf_put"/>
</dbReference>
<comment type="similarity">
    <text evidence="1">Belongs to the zinc-associated anti-sigma factor (ZAS) superfamily. Anti-sigma-W factor family.</text>
</comment>
<keyword evidence="6" id="KW-1185">Reference proteome</keyword>
<dbReference type="Pfam" id="PF13490">
    <property type="entry name" value="zf-HC2"/>
    <property type="match status" value="1"/>
</dbReference>
<reference evidence="5 6" key="1">
    <citation type="submission" date="2016-10" db="EMBL/GenBank/DDBJ databases">
        <authorList>
            <person name="de Groot N.N."/>
        </authorList>
    </citation>
    <scope>NUCLEOTIDE SEQUENCE [LARGE SCALE GENOMIC DNA]</scope>
    <source>
        <strain evidence="5 6">CGMCC 1.6502</strain>
    </source>
</reference>
<evidence type="ECO:0000256" key="1">
    <source>
        <dbReference type="ARBA" id="ARBA00024353"/>
    </source>
</evidence>
<dbReference type="Proteomes" id="UP000198694">
    <property type="component" value="Unassembled WGS sequence"/>
</dbReference>
<sequence>MLVNCDKEIVRLMHEYLDGHLAKTEENKLRSHLQSCEACQKHFHELKRTVAMLKSSSDIQAPVNFTANVMEGLPQEKKRVGYMRWFKAHPIITAAAIFFLFMMSGIFSAWNQDSQLSVSKQKNLVIQDDTVIVPEDVVVDGDLIVKNGDVKIEGEVKGDVVIINGEPLLASAGQVSGDLKEVNQVFDWIWYHIKEVTENVFSIGK</sequence>
<evidence type="ECO:0000259" key="4">
    <source>
        <dbReference type="Pfam" id="PF13490"/>
    </source>
</evidence>